<gene>
    <name evidence="1" type="ORF">ONE63_005039</name>
</gene>
<evidence type="ECO:0000313" key="2">
    <source>
        <dbReference type="Proteomes" id="UP001075354"/>
    </source>
</evidence>
<comment type="caution">
    <text evidence="1">The sequence shown here is derived from an EMBL/GenBank/DDBJ whole genome shotgun (WGS) entry which is preliminary data.</text>
</comment>
<dbReference type="AlphaFoldDB" id="A0AAV7X838"/>
<protein>
    <submittedName>
        <fullName evidence="1">Uncharacterized protein</fullName>
    </submittedName>
</protein>
<reference evidence="1" key="1">
    <citation type="submission" date="2022-12" db="EMBL/GenBank/DDBJ databases">
        <title>Chromosome-level genome assembly of the bean flower thrips Megalurothrips usitatus.</title>
        <authorList>
            <person name="Ma L."/>
            <person name="Liu Q."/>
            <person name="Li H."/>
            <person name="Cai W."/>
        </authorList>
    </citation>
    <scope>NUCLEOTIDE SEQUENCE</scope>
    <source>
        <strain evidence="1">Cailab_2022a</strain>
    </source>
</reference>
<dbReference type="EMBL" id="JAPTSV010000016">
    <property type="protein sequence ID" value="KAJ1519786.1"/>
    <property type="molecule type" value="Genomic_DNA"/>
</dbReference>
<evidence type="ECO:0000313" key="1">
    <source>
        <dbReference type="EMBL" id="KAJ1519786.1"/>
    </source>
</evidence>
<dbReference type="Proteomes" id="UP001075354">
    <property type="component" value="Chromosome 16"/>
</dbReference>
<keyword evidence="2" id="KW-1185">Reference proteome</keyword>
<sequence>MRKLARNVRQARWRDWSFWGLALICHMSITRTYGVKRIPSYAGPFVAFVERLDNCPPPPVAASNISVRLTHFKPSRPMDKQYAWGSFTWPLDMDDESYLNMHLDKWANNQWKQNFFVFNFKNKACTVMRDYMPAAKFIFDVAKSAGATSEKGKCIMPETVKVKAFPFCFGRVFDTDAQKTTKVLLICD</sequence>
<organism evidence="1 2">
    <name type="scientific">Megalurothrips usitatus</name>
    <name type="common">bean blossom thrips</name>
    <dbReference type="NCBI Taxonomy" id="439358"/>
    <lineage>
        <taxon>Eukaryota</taxon>
        <taxon>Metazoa</taxon>
        <taxon>Ecdysozoa</taxon>
        <taxon>Arthropoda</taxon>
        <taxon>Hexapoda</taxon>
        <taxon>Insecta</taxon>
        <taxon>Pterygota</taxon>
        <taxon>Neoptera</taxon>
        <taxon>Paraneoptera</taxon>
        <taxon>Thysanoptera</taxon>
        <taxon>Terebrantia</taxon>
        <taxon>Thripoidea</taxon>
        <taxon>Thripidae</taxon>
        <taxon>Megalurothrips</taxon>
    </lineage>
</organism>
<accession>A0AAV7X838</accession>
<proteinExistence type="predicted"/>
<name>A0AAV7X838_9NEOP</name>